<dbReference type="AlphaFoldDB" id="A0A1X0A2P6"/>
<comment type="catalytic activity">
    <reaction evidence="8">
        <text>a 3'-end 3'-phospho-ribonucleotide-RNA + a 5'-end dephospho-ribonucleoside-RNA + GTP = a ribonucleotidyl-ribonucleotide-RNA + GMP + diphosphate</text>
        <dbReference type="Rhea" id="RHEA:68076"/>
        <dbReference type="Rhea" id="RHEA-COMP:10463"/>
        <dbReference type="Rhea" id="RHEA-COMP:13936"/>
        <dbReference type="Rhea" id="RHEA-COMP:17355"/>
        <dbReference type="ChEBI" id="CHEBI:33019"/>
        <dbReference type="ChEBI" id="CHEBI:37565"/>
        <dbReference type="ChEBI" id="CHEBI:58115"/>
        <dbReference type="ChEBI" id="CHEBI:83062"/>
        <dbReference type="ChEBI" id="CHEBI:138284"/>
        <dbReference type="ChEBI" id="CHEBI:173118"/>
        <dbReference type="EC" id="6.5.1.8"/>
    </reaction>
</comment>
<evidence type="ECO:0000256" key="10">
    <source>
        <dbReference type="PIRSR" id="PIRSR601233-2"/>
    </source>
</evidence>
<dbReference type="RefSeq" id="WP_083112111.1">
    <property type="nucleotide sequence ID" value="NZ_JACKTS010000031.1"/>
</dbReference>
<dbReference type="EMBL" id="MVHE01000005">
    <property type="protein sequence ID" value="ORA24347.1"/>
    <property type="molecule type" value="Genomic_DNA"/>
</dbReference>
<evidence type="ECO:0000313" key="12">
    <source>
        <dbReference type="EMBL" id="ORA24347.1"/>
    </source>
</evidence>
<feature type="active site" description="GMP-histidine intermediate" evidence="9">
    <location>
        <position position="323"/>
    </location>
</feature>
<keyword evidence="5" id="KW-0692">RNA repair</keyword>
<evidence type="ECO:0000256" key="7">
    <source>
        <dbReference type="ARBA" id="ARBA00023211"/>
    </source>
</evidence>
<dbReference type="OrthoDB" id="9802323at2"/>
<dbReference type="EC" id="6.5.1.8" evidence="1"/>
<organism evidence="12 13">
    <name type="scientific">Mycobacterium angelicum</name>
    <dbReference type="NCBI Taxonomy" id="470074"/>
    <lineage>
        <taxon>Bacteria</taxon>
        <taxon>Bacillati</taxon>
        <taxon>Actinomycetota</taxon>
        <taxon>Actinomycetes</taxon>
        <taxon>Mycobacteriales</taxon>
        <taxon>Mycobacteriaceae</taxon>
        <taxon>Mycobacterium</taxon>
    </lineage>
</organism>
<dbReference type="PANTHER" id="PTHR43749:SF2">
    <property type="entry name" value="RNA-SPLICING LIGASE RTCB"/>
    <property type="match status" value="1"/>
</dbReference>
<feature type="binding site" evidence="10">
    <location>
        <begin position="156"/>
        <end position="160"/>
    </location>
    <ligand>
        <name>GMP</name>
        <dbReference type="ChEBI" id="CHEBI:58115"/>
    </ligand>
</feature>
<sequence length="395" mass="43944">MTAHKVDGYKLLNFASQVDPNTIEQAKQTAAMPFVYPHVALMPDAHSGKGSAVGTVIPTDGAVIPAAVGVDIGCGMVAARTRFTADDIADKNLAELRESLESAIPLSPGNYNKSTTRFPFTKRRIDTLCDLARSQQIDLSHSPKWPEQLGSLGGGNHFIELCLDEQHRVWMFLHSGSRGVGNKIAQRHIKTAQQLCKRAHIALPNQDLAYLSQGTPEFDSYLRELNWAQKFAYENRNEMMDRFRQALAHWIGVESQRVEVERTNCHHNYTQLERHGGRDVWLTRKGAVDAHEGVQAVIPGSMGTRSYIVRGKGNSAGLCSAPHGAGRRFSRTEARRRFTADDLAARMHGIEYRHGDQWVDEIPDAYKDIDIVMADAADLVDVEHELRQVLNVKGT</sequence>
<dbReference type="InterPro" id="IPR001233">
    <property type="entry name" value="RtcB"/>
</dbReference>
<dbReference type="GO" id="GO:0030145">
    <property type="term" value="F:manganese ion binding"/>
    <property type="evidence" value="ECO:0007669"/>
    <property type="project" value="TreeGrafter"/>
</dbReference>
<keyword evidence="13" id="KW-1185">Reference proteome</keyword>
<evidence type="ECO:0000256" key="1">
    <source>
        <dbReference type="ARBA" id="ARBA00012726"/>
    </source>
</evidence>
<evidence type="ECO:0000256" key="4">
    <source>
        <dbReference type="ARBA" id="ARBA00022741"/>
    </source>
</evidence>
<evidence type="ECO:0000256" key="11">
    <source>
        <dbReference type="PIRSR" id="PIRSR601233-3"/>
    </source>
</evidence>
<dbReference type="PANTHER" id="PTHR43749">
    <property type="entry name" value="RNA-SPLICING LIGASE RTCB"/>
    <property type="match status" value="1"/>
</dbReference>
<feature type="binding site" evidence="10">
    <location>
        <position position="306"/>
    </location>
    <ligand>
        <name>GMP</name>
        <dbReference type="ChEBI" id="CHEBI:58115"/>
    </ligand>
</feature>
<dbReference type="Proteomes" id="UP000192284">
    <property type="component" value="Unassembled WGS sequence"/>
</dbReference>
<dbReference type="Gene3D" id="3.90.1860.10">
    <property type="entry name" value="tRNA-splicing ligase RtcB"/>
    <property type="match status" value="1"/>
</dbReference>
<feature type="binding site" evidence="10">
    <location>
        <begin position="267"/>
        <end position="268"/>
    </location>
    <ligand>
        <name>GMP</name>
        <dbReference type="ChEBI" id="CHEBI:58115"/>
    </ligand>
</feature>
<keyword evidence="2 12" id="KW-0436">Ligase</keyword>
<feature type="binding site" evidence="10">
    <location>
        <begin position="323"/>
        <end position="326"/>
    </location>
    <ligand>
        <name>GMP</name>
        <dbReference type="ChEBI" id="CHEBI:58115"/>
    </ligand>
</feature>
<evidence type="ECO:0000256" key="8">
    <source>
        <dbReference type="ARBA" id="ARBA00047746"/>
    </source>
</evidence>
<evidence type="ECO:0000313" key="13">
    <source>
        <dbReference type="Proteomes" id="UP000192284"/>
    </source>
</evidence>
<reference evidence="12 13" key="1">
    <citation type="submission" date="2017-02" db="EMBL/GenBank/DDBJ databases">
        <title>The new phylogeny of genus Mycobacterium.</title>
        <authorList>
            <person name="Tortoli E."/>
            <person name="Trovato A."/>
            <person name="Cirillo D.M."/>
        </authorList>
    </citation>
    <scope>NUCLEOTIDE SEQUENCE [LARGE SCALE GENOMIC DNA]</scope>
    <source>
        <strain evidence="12 13">DSM 45057</strain>
    </source>
</reference>
<protein>
    <recommendedName>
        <fullName evidence="1">3'-phosphate/5'-hydroxy nucleic acid ligase</fullName>
        <ecNumber evidence="1">6.5.1.8</ecNumber>
    </recommendedName>
</protein>
<keyword evidence="7 11" id="KW-0464">Manganese</keyword>
<feature type="binding site" evidence="10">
    <location>
        <begin position="299"/>
        <end position="302"/>
    </location>
    <ligand>
        <name>GMP</name>
        <dbReference type="ChEBI" id="CHEBI:58115"/>
    </ligand>
</feature>
<comment type="cofactor">
    <cofactor evidence="11">
        <name>Mn(2+)</name>
        <dbReference type="ChEBI" id="CHEBI:29035"/>
    </cofactor>
    <text evidence="11">Binds 2 manganese ions per subunit.</text>
</comment>
<dbReference type="InterPro" id="IPR052915">
    <property type="entry name" value="RtcB-like"/>
</dbReference>
<accession>A0A1X0A2P6</accession>
<feature type="binding site" evidence="11">
    <location>
        <position position="267"/>
    </location>
    <ligand>
        <name>Mn(2+)</name>
        <dbReference type="ChEBI" id="CHEBI:29035"/>
        <label>2</label>
    </ligand>
</feature>
<keyword evidence="3 11" id="KW-0479">Metal-binding</keyword>
<evidence type="ECO:0000256" key="6">
    <source>
        <dbReference type="ARBA" id="ARBA00023134"/>
    </source>
</evidence>
<keyword evidence="4 10" id="KW-0547">Nucleotide-binding</keyword>
<evidence type="ECO:0000256" key="9">
    <source>
        <dbReference type="PIRSR" id="PIRSR601233-1"/>
    </source>
</evidence>
<feature type="binding site" evidence="11">
    <location>
        <position position="157"/>
    </location>
    <ligand>
        <name>Mn(2+)</name>
        <dbReference type="ChEBI" id="CHEBI:29035"/>
        <label>1</label>
    </ligand>
</feature>
<gene>
    <name evidence="12" type="ORF">BST12_05340</name>
</gene>
<comment type="caution">
    <text evidence="12">The sequence shown here is derived from an EMBL/GenBank/DDBJ whole genome shotgun (WGS) entry which is preliminary data.</text>
</comment>
<feature type="binding site" evidence="10">
    <location>
        <position position="393"/>
    </location>
    <ligand>
        <name>GMP</name>
        <dbReference type="ChEBI" id="CHEBI:58115"/>
    </ligand>
</feature>
<proteinExistence type="predicted"/>
<evidence type="ECO:0000256" key="2">
    <source>
        <dbReference type="ARBA" id="ARBA00022598"/>
    </source>
</evidence>
<dbReference type="GO" id="GO:0006396">
    <property type="term" value="P:RNA processing"/>
    <property type="evidence" value="ECO:0007669"/>
    <property type="project" value="InterPro"/>
</dbReference>
<dbReference type="GO" id="GO:0042245">
    <property type="term" value="P:RNA repair"/>
    <property type="evidence" value="ECO:0007669"/>
    <property type="project" value="UniProtKB-KW"/>
</dbReference>
<keyword evidence="6 10" id="KW-0342">GTP-binding</keyword>
<dbReference type="SUPFAM" id="SSF103365">
    <property type="entry name" value="Hypothetical protein PH1602"/>
    <property type="match status" value="1"/>
</dbReference>
<dbReference type="Pfam" id="PF01139">
    <property type="entry name" value="RtcB"/>
    <property type="match status" value="1"/>
</dbReference>
<dbReference type="GO" id="GO:0005525">
    <property type="term" value="F:GTP binding"/>
    <property type="evidence" value="ECO:0007669"/>
    <property type="project" value="UniProtKB-KW"/>
</dbReference>
<name>A0A1X0A2P6_MYCAN</name>
<dbReference type="InterPro" id="IPR036025">
    <property type="entry name" value="RtcB-like_sf"/>
</dbReference>
<evidence type="ECO:0000256" key="3">
    <source>
        <dbReference type="ARBA" id="ARBA00022723"/>
    </source>
</evidence>
<dbReference type="GO" id="GO:0003909">
    <property type="term" value="F:DNA ligase activity"/>
    <property type="evidence" value="ECO:0007669"/>
    <property type="project" value="TreeGrafter"/>
</dbReference>
<feature type="binding site" evidence="11">
    <location>
        <position position="174"/>
    </location>
    <ligand>
        <name>Mn(2+)</name>
        <dbReference type="ChEBI" id="CHEBI:29035"/>
        <label>2</label>
    </ligand>
</feature>
<dbReference type="GO" id="GO:0006281">
    <property type="term" value="P:DNA repair"/>
    <property type="evidence" value="ECO:0007669"/>
    <property type="project" value="TreeGrafter"/>
</dbReference>
<evidence type="ECO:0000256" key="5">
    <source>
        <dbReference type="ARBA" id="ARBA00022800"/>
    </source>
</evidence>
<feature type="binding site" evidence="11">
    <location>
        <position position="71"/>
    </location>
    <ligand>
        <name>Mn(2+)</name>
        <dbReference type="ChEBI" id="CHEBI:29035"/>
        <label>1</label>
    </ligand>
</feature>
<dbReference type="GO" id="GO:0170057">
    <property type="term" value="F:RNA ligase (GTP) activity"/>
    <property type="evidence" value="ECO:0007669"/>
    <property type="project" value="UniProtKB-EC"/>
</dbReference>